<accession>A0AAV7UCG2</accession>
<dbReference type="PANTHER" id="PTHR11494">
    <property type="entry name" value="CYTOTOXIC T-LYMPHOCYTE PROTEIN"/>
    <property type="match status" value="1"/>
</dbReference>
<comment type="subcellular location">
    <subcellularLocation>
        <location evidence="1">Membrane</location>
        <topology evidence="1">Single-pass type I membrane protein</topology>
    </subcellularLocation>
</comment>
<keyword evidence="2 10" id="KW-0812">Transmembrane</keyword>
<evidence type="ECO:0000256" key="5">
    <source>
        <dbReference type="ARBA" id="ARBA00023136"/>
    </source>
</evidence>
<reference evidence="13" key="1">
    <citation type="journal article" date="2022" name="bioRxiv">
        <title>Sequencing and chromosome-scale assembly of the giantPleurodeles waltlgenome.</title>
        <authorList>
            <person name="Brown T."/>
            <person name="Elewa A."/>
            <person name="Iarovenko S."/>
            <person name="Subramanian E."/>
            <person name="Araus A.J."/>
            <person name="Petzold A."/>
            <person name="Susuki M."/>
            <person name="Suzuki K.-i.T."/>
            <person name="Hayashi T."/>
            <person name="Toyoda A."/>
            <person name="Oliveira C."/>
            <person name="Osipova E."/>
            <person name="Leigh N.D."/>
            <person name="Simon A."/>
            <person name="Yun M.H."/>
        </authorList>
    </citation>
    <scope>NUCLEOTIDE SEQUENCE</scope>
    <source>
        <strain evidence="13">20211129_DDA</strain>
        <tissue evidence="13">Liver</tissue>
    </source>
</reference>
<evidence type="ECO:0000256" key="7">
    <source>
        <dbReference type="ARBA" id="ARBA00023170"/>
    </source>
</evidence>
<sequence length="214" mass="24080">MILGRILLALSFLQLAVLQEPCSSAKQPSLLVVKKSATLTCQYKCNTREGGKATDIRVSLHRGISEVVCSGYFSNGTYKPFNQSLLGINCLGTPSETNVTFRLSDLKVNHTDIYFCYTEFMSPPPYSCSVDNGTIIHVKENLLYPTLEPTTWIMHAFVGILAGYTIVVTVALFYFWRKSKISKTIQSDYMNMTPRRANNKPYQPYVPTPADRLR</sequence>
<evidence type="ECO:0000256" key="1">
    <source>
        <dbReference type="ARBA" id="ARBA00004479"/>
    </source>
</evidence>
<evidence type="ECO:0000256" key="4">
    <source>
        <dbReference type="ARBA" id="ARBA00022989"/>
    </source>
</evidence>
<feature type="signal peptide" evidence="11">
    <location>
        <begin position="1"/>
        <end position="18"/>
    </location>
</feature>
<keyword evidence="7" id="KW-0675">Receptor</keyword>
<evidence type="ECO:0000313" key="13">
    <source>
        <dbReference type="EMBL" id="KAJ1186625.1"/>
    </source>
</evidence>
<dbReference type="InterPro" id="IPR013106">
    <property type="entry name" value="Ig_V-set"/>
</dbReference>
<proteinExistence type="predicted"/>
<dbReference type="GO" id="GO:0006955">
    <property type="term" value="P:immune response"/>
    <property type="evidence" value="ECO:0007669"/>
    <property type="project" value="InterPro"/>
</dbReference>
<dbReference type="Gene3D" id="2.60.40.10">
    <property type="entry name" value="Immunoglobulins"/>
    <property type="match status" value="1"/>
</dbReference>
<organism evidence="13 14">
    <name type="scientific">Pleurodeles waltl</name>
    <name type="common">Iberian ribbed newt</name>
    <dbReference type="NCBI Taxonomy" id="8319"/>
    <lineage>
        <taxon>Eukaryota</taxon>
        <taxon>Metazoa</taxon>
        <taxon>Chordata</taxon>
        <taxon>Craniata</taxon>
        <taxon>Vertebrata</taxon>
        <taxon>Euteleostomi</taxon>
        <taxon>Amphibia</taxon>
        <taxon>Batrachia</taxon>
        <taxon>Caudata</taxon>
        <taxon>Salamandroidea</taxon>
        <taxon>Salamandridae</taxon>
        <taxon>Pleurodelinae</taxon>
        <taxon>Pleurodeles</taxon>
    </lineage>
</organism>
<evidence type="ECO:0000256" key="2">
    <source>
        <dbReference type="ARBA" id="ARBA00022692"/>
    </source>
</evidence>
<dbReference type="AlphaFoldDB" id="A0AAV7UCG2"/>
<evidence type="ECO:0000256" key="9">
    <source>
        <dbReference type="ARBA" id="ARBA00023319"/>
    </source>
</evidence>
<gene>
    <name evidence="13" type="ORF">NDU88_003406</name>
</gene>
<dbReference type="InterPro" id="IPR008093">
    <property type="entry name" value="CD28"/>
</dbReference>
<comment type="caution">
    <text evidence="13">The sequence shown here is derived from an EMBL/GenBank/DDBJ whole genome shotgun (WGS) entry which is preliminary data.</text>
</comment>
<feature type="chain" id="PRO_5043956001" description="Immunoglobulin V-set domain-containing protein" evidence="11">
    <location>
        <begin position="19"/>
        <end position="214"/>
    </location>
</feature>
<keyword evidence="5 10" id="KW-0472">Membrane</keyword>
<evidence type="ECO:0000256" key="10">
    <source>
        <dbReference type="SAM" id="Phobius"/>
    </source>
</evidence>
<feature type="domain" description="Immunoglobulin V-set" evidence="12">
    <location>
        <begin position="32"/>
        <end position="122"/>
    </location>
</feature>
<keyword evidence="8" id="KW-0325">Glycoprotein</keyword>
<evidence type="ECO:0000256" key="8">
    <source>
        <dbReference type="ARBA" id="ARBA00023180"/>
    </source>
</evidence>
<dbReference type="InterPro" id="IPR036179">
    <property type="entry name" value="Ig-like_dom_sf"/>
</dbReference>
<keyword evidence="3 11" id="KW-0732">Signal</keyword>
<evidence type="ECO:0000256" key="3">
    <source>
        <dbReference type="ARBA" id="ARBA00022729"/>
    </source>
</evidence>
<keyword evidence="14" id="KW-1185">Reference proteome</keyword>
<evidence type="ECO:0000256" key="6">
    <source>
        <dbReference type="ARBA" id="ARBA00023157"/>
    </source>
</evidence>
<dbReference type="GO" id="GO:0042129">
    <property type="term" value="P:regulation of T cell proliferation"/>
    <property type="evidence" value="ECO:0007669"/>
    <property type="project" value="InterPro"/>
</dbReference>
<keyword evidence="6" id="KW-1015">Disulfide bond</keyword>
<keyword evidence="4 10" id="KW-1133">Transmembrane helix</keyword>
<keyword evidence="9" id="KW-0393">Immunoglobulin domain</keyword>
<name>A0AAV7UCG2_PLEWA</name>
<dbReference type="EMBL" id="JANPWB010000005">
    <property type="protein sequence ID" value="KAJ1186625.1"/>
    <property type="molecule type" value="Genomic_DNA"/>
</dbReference>
<dbReference type="InterPro" id="IPR013783">
    <property type="entry name" value="Ig-like_fold"/>
</dbReference>
<dbReference type="SUPFAM" id="SSF48726">
    <property type="entry name" value="Immunoglobulin"/>
    <property type="match status" value="1"/>
</dbReference>
<dbReference type="Proteomes" id="UP001066276">
    <property type="component" value="Chromosome 3_1"/>
</dbReference>
<evidence type="ECO:0000259" key="12">
    <source>
        <dbReference type="Pfam" id="PF07686"/>
    </source>
</evidence>
<dbReference type="PRINTS" id="PR01717">
    <property type="entry name" value="CD28ANTIGEN"/>
</dbReference>
<dbReference type="PANTHER" id="PTHR11494:SF7">
    <property type="entry name" value="T-CELL-SPECIFIC SURFACE GLYCOPROTEIN CD28"/>
    <property type="match status" value="1"/>
</dbReference>
<dbReference type="InterPro" id="IPR040216">
    <property type="entry name" value="CTLA4/CD28"/>
</dbReference>
<dbReference type="GO" id="GO:0050852">
    <property type="term" value="P:T cell receptor signaling pathway"/>
    <property type="evidence" value="ECO:0007669"/>
    <property type="project" value="TreeGrafter"/>
</dbReference>
<evidence type="ECO:0000313" key="14">
    <source>
        <dbReference type="Proteomes" id="UP001066276"/>
    </source>
</evidence>
<protein>
    <recommendedName>
        <fullName evidence="12">Immunoglobulin V-set domain-containing protein</fullName>
    </recommendedName>
</protein>
<feature type="transmembrane region" description="Helical" evidence="10">
    <location>
        <begin position="152"/>
        <end position="176"/>
    </location>
</feature>
<dbReference type="GO" id="GO:0009897">
    <property type="term" value="C:external side of plasma membrane"/>
    <property type="evidence" value="ECO:0007669"/>
    <property type="project" value="TreeGrafter"/>
</dbReference>
<evidence type="ECO:0000256" key="11">
    <source>
        <dbReference type="SAM" id="SignalP"/>
    </source>
</evidence>
<dbReference type="Pfam" id="PF07686">
    <property type="entry name" value="V-set"/>
    <property type="match status" value="1"/>
</dbReference>